<reference evidence="1 2" key="1">
    <citation type="submission" date="2020-07" db="EMBL/GenBank/DDBJ databases">
        <title>Sequencing the genomes of 1000 actinobacteria strains.</title>
        <authorList>
            <person name="Klenk H.-P."/>
        </authorList>
    </citation>
    <scope>NUCLEOTIDE SEQUENCE [LARGE SCALE GENOMIC DNA]</scope>
    <source>
        <strain evidence="1 2">DSM 22083</strain>
    </source>
</reference>
<dbReference type="InterPro" id="IPR051704">
    <property type="entry name" value="FAD_aromatic-hydroxylase"/>
</dbReference>
<dbReference type="RefSeq" id="WP_218871068.1">
    <property type="nucleotide sequence ID" value="NZ_JACCBU010000001.1"/>
</dbReference>
<evidence type="ECO:0000313" key="1">
    <source>
        <dbReference type="EMBL" id="NYE69634.1"/>
    </source>
</evidence>
<gene>
    <name evidence="1" type="ORF">BKA15_000963</name>
</gene>
<dbReference type="AlphaFoldDB" id="A0A7Y9I4B8"/>
<dbReference type="InterPro" id="IPR036188">
    <property type="entry name" value="FAD/NAD-bd_sf"/>
</dbReference>
<keyword evidence="2" id="KW-1185">Reference proteome</keyword>
<dbReference type="PANTHER" id="PTHR46865">
    <property type="entry name" value="OXIDOREDUCTASE-RELATED"/>
    <property type="match status" value="1"/>
</dbReference>
<evidence type="ECO:0000313" key="2">
    <source>
        <dbReference type="Proteomes" id="UP000569914"/>
    </source>
</evidence>
<sequence length="124" mass="13137">MPGQDAGHQVGDATGRFALVGDAAYANTLGGFGTGLAVVGGYVLAGELALANGDHRSAFDRYTSIMYRYAKIARKGNAGPFLAPPSKLKIKLRDLTFANKLLLGLMMKLTDDFANDIELPGYPD</sequence>
<accession>A0A7Y9I4B8</accession>
<comment type="caution">
    <text evidence="1">The sequence shown here is derived from an EMBL/GenBank/DDBJ whole genome shotgun (WGS) entry which is preliminary data.</text>
</comment>
<protein>
    <submittedName>
        <fullName evidence="1">2-polyprenyl-6-methoxyphenol hydroxylase-like FAD-dependent oxidoreductase</fullName>
    </submittedName>
</protein>
<name>A0A7Y9I4B8_9ACTN</name>
<dbReference type="SUPFAM" id="SSF51905">
    <property type="entry name" value="FAD/NAD(P)-binding domain"/>
    <property type="match status" value="1"/>
</dbReference>
<proteinExistence type="predicted"/>
<dbReference type="Gene3D" id="3.50.50.60">
    <property type="entry name" value="FAD/NAD(P)-binding domain"/>
    <property type="match status" value="1"/>
</dbReference>
<organism evidence="1 2">
    <name type="scientific">Microlunatus parietis</name>
    <dbReference type="NCBI Taxonomy" id="682979"/>
    <lineage>
        <taxon>Bacteria</taxon>
        <taxon>Bacillati</taxon>
        <taxon>Actinomycetota</taxon>
        <taxon>Actinomycetes</taxon>
        <taxon>Propionibacteriales</taxon>
        <taxon>Propionibacteriaceae</taxon>
        <taxon>Microlunatus</taxon>
    </lineage>
</organism>
<dbReference type="Proteomes" id="UP000569914">
    <property type="component" value="Unassembled WGS sequence"/>
</dbReference>
<dbReference type="EMBL" id="JACCBU010000001">
    <property type="protein sequence ID" value="NYE69634.1"/>
    <property type="molecule type" value="Genomic_DNA"/>
</dbReference>